<dbReference type="EMBL" id="GBHO01028115">
    <property type="protein sequence ID" value="JAG15489.1"/>
    <property type="molecule type" value="Transcribed_RNA"/>
</dbReference>
<evidence type="ECO:0000256" key="2">
    <source>
        <dbReference type="ARBA" id="ARBA00010901"/>
    </source>
</evidence>
<evidence type="ECO:0000256" key="3">
    <source>
        <dbReference type="ARBA" id="ARBA00023128"/>
    </source>
</evidence>
<gene>
    <name evidence="5" type="primary">mai-1</name>
    <name evidence="5" type="ORF">CM83_7473</name>
</gene>
<dbReference type="SUPFAM" id="SSF64602">
    <property type="entry name" value="F1 ATPase inhibitor, IF1, C-terminal domain"/>
    <property type="match status" value="1"/>
</dbReference>
<evidence type="ECO:0000256" key="4">
    <source>
        <dbReference type="SAM" id="MobiDB-lite"/>
    </source>
</evidence>
<accession>A0A0A9X668</accession>
<reference evidence="5" key="2">
    <citation type="submission" date="2014-07" db="EMBL/GenBank/DDBJ databases">
        <authorList>
            <person name="Hull J."/>
        </authorList>
    </citation>
    <scope>NUCLEOTIDE SEQUENCE</scope>
</reference>
<organism evidence="5">
    <name type="scientific">Lygus hesperus</name>
    <name type="common">Western plant bug</name>
    <dbReference type="NCBI Taxonomy" id="30085"/>
    <lineage>
        <taxon>Eukaryota</taxon>
        <taxon>Metazoa</taxon>
        <taxon>Ecdysozoa</taxon>
        <taxon>Arthropoda</taxon>
        <taxon>Hexapoda</taxon>
        <taxon>Insecta</taxon>
        <taxon>Pterygota</taxon>
        <taxon>Neoptera</taxon>
        <taxon>Paraneoptera</taxon>
        <taxon>Hemiptera</taxon>
        <taxon>Heteroptera</taxon>
        <taxon>Panheteroptera</taxon>
        <taxon>Cimicomorpha</taxon>
        <taxon>Miridae</taxon>
        <taxon>Mirini</taxon>
        <taxon>Lygus</taxon>
    </lineage>
</organism>
<feature type="non-terminal residue" evidence="5">
    <location>
        <position position="1"/>
    </location>
</feature>
<dbReference type="GO" id="GO:0005739">
    <property type="term" value="C:mitochondrion"/>
    <property type="evidence" value="ECO:0007669"/>
    <property type="project" value="UniProtKB-SubCell"/>
</dbReference>
<dbReference type="GO" id="GO:0042030">
    <property type="term" value="F:ATPase inhibitor activity"/>
    <property type="evidence" value="ECO:0007669"/>
    <property type="project" value="InterPro"/>
</dbReference>
<protein>
    <submittedName>
        <fullName evidence="5">ATPase inhibitor mai-1, mitochondrial</fullName>
    </submittedName>
</protein>
<sequence>IIPRSKNEWQNYLAQPSSRSDRESLHFVFYEYDEMFRPVKFRIPPSPSASCGDGFKKFLWQKRLFSNDKGGTDSDDEVRKSGVTSAGTPGAGEGRGGGGGGAIRSAGGGLGKMAASREESYFHNADQQKANDAIIKVLRMEMNCGPPPTLPSGGCSFGLGKLAVFQEDEYFER</sequence>
<feature type="region of interest" description="Disordered" evidence="4">
    <location>
        <begin position="69"/>
        <end position="109"/>
    </location>
</feature>
<comment type="similarity">
    <text evidence="2">Belongs to the ATPase inhibitor family.</text>
</comment>
<proteinExistence type="inferred from homology"/>
<reference evidence="5" key="1">
    <citation type="journal article" date="2014" name="PLoS ONE">
        <title>Transcriptome-Based Identification of ABC Transporters in the Western Tarnished Plant Bug Lygus hesperus.</title>
        <authorList>
            <person name="Hull J.J."/>
            <person name="Chaney K."/>
            <person name="Geib S.M."/>
            <person name="Fabrick J.A."/>
            <person name="Brent C.S."/>
            <person name="Walsh D."/>
            <person name="Lavine L.C."/>
        </authorList>
    </citation>
    <scope>NUCLEOTIDE SEQUENCE</scope>
</reference>
<feature type="compositionally biased region" description="Gly residues" evidence="4">
    <location>
        <begin position="89"/>
        <end position="109"/>
    </location>
</feature>
<dbReference type="Pfam" id="PF04568">
    <property type="entry name" value="IATP"/>
    <property type="match status" value="1"/>
</dbReference>
<name>A0A0A9X668_LYGHE</name>
<evidence type="ECO:0000256" key="1">
    <source>
        <dbReference type="ARBA" id="ARBA00004173"/>
    </source>
</evidence>
<dbReference type="InterPro" id="IPR007648">
    <property type="entry name" value="ATPase_inhibitor_mt"/>
</dbReference>
<comment type="subcellular location">
    <subcellularLocation>
        <location evidence="1">Mitochondrion</location>
    </subcellularLocation>
</comment>
<evidence type="ECO:0000313" key="5">
    <source>
        <dbReference type="EMBL" id="JAG15489.1"/>
    </source>
</evidence>
<dbReference type="Gene3D" id="1.20.5.500">
    <property type="entry name" value="Single helix bin"/>
    <property type="match status" value="1"/>
</dbReference>
<dbReference type="AlphaFoldDB" id="A0A0A9X668"/>
<keyword evidence="3" id="KW-0496">Mitochondrion</keyword>